<gene>
    <name evidence="4" type="ORF">F8O04_09595</name>
</gene>
<protein>
    <recommendedName>
        <fullName evidence="3">YobI-like P-loop NTPase domain-containing protein</fullName>
    </recommendedName>
</protein>
<dbReference type="RefSeq" id="WP_158028989.1">
    <property type="nucleotide sequence ID" value="NZ_BMHG01000001.1"/>
</dbReference>
<keyword evidence="2" id="KW-0812">Transmembrane</keyword>
<organism evidence="4 5">
    <name type="scientific">Pseudoclavibacter endophyticus</name>
    <dbReference type="NCBI Taxonomy" id="1778590"/>
    <lineage>
        <taxon>Bacteria</taxon>
        <taxon>Bacillati</taxon>
        <taxon>Actinomycetota</taxon>
        <taxon>Actinomycetes</taxon>
        <taxon>Micrococcales</taxon>
        <taxon>Microbacteriaceae</taxon>
        <taxon>Pseudoclavibacter</taxon>
    </lineage>
</organism>
<comment type="caution">
    <text evidence="4">The sequence shown here is derived from an EMBL/GenBank/DDBJ whole genome shotgun (WGS) entry which is preliminary data.</text>
</comment>
<keyword evidence="2" id="KW-1133">Transmembrane helix</keyword>
<sequence length="1360" mass="150753">MQNTTDAAPGAGAGPTVAKKSADKPLQSLTPKYEEKHHGTYLKRLEQAVKDPNNLNIALTGRYGAGKSSVLDKFEAKNRREVLRLAISTLAPGEEGESTTNRIQKEIVKLLLYGASEKVGKNSRFTKIAVLSWRKAFVQSATVVLPLVGLAYVFGVLPQLQWPTAQDATWLRVAIWITAVVLVTALGAVVRLLTHGRYQVKDMSAAGAGLTLSEKPQTFFDKYIDEIVHYFAQEPKDIIIFEDLDRFEDPNIFEALRELNVLLNDTPGRRRKRKGNRIGRGISHVLGRVNEEWPGRLEARLPYPWAGRVLGLGEPLRFIYAVRDSVFSQIDATLVERSSKRAAAGTARGPQDQDEEPLPTPELDEAAAETLRANRTKFFDIVIPLVPFISHRNARDLLAMLLDERDITGIDSRLVNTVAQHCTDMRLMRNMCNEYLIFAERLLEPAAPTTPAPGLDATHLFALVVYKNFHLEDFENITRRDSDLDKIYNYAQRLTRETIDAHEKRIRDLLAMPERFREREPRAKQLGQRLALFASTVRAAQSSQYKQWKLYRLKVGTREFSNDKVNDYDFWAAVAEARSLDIVLSQQASGGATAVGHAFDGAGLEVFFPEALDADRWATFDSDAIRTEVAMKEAEIEALRRADFADLITTKFTVTLRDGAAASKKLTRLKNAGDPHTFADLMDATLKSELARDLIRRGYIDRNFSLYAAQFYGNFTGVDVANFMVQHVQPNVMNIDYDLSRPKEDEREGAAANLLLEGEEAGEDLLNTVAAYNIDLVNHLLETDDAGASTVARHLIANWPDESARSFLSAYFTSKRAQREKLAGLLTRCHWQEVFTYLASDENVPADARVALVNAALAAFDPDATYNLGEHVRDFVTANYRTMSVFTEKREAPDAQQSPDDEAQHASSQGLPQRLNTMLRRGDVVIPELTQLNDEIRMLVVEGNRYALTAANLRTALGLQDSDSVHLDTLTDDDSGNETVYAYALAHLPSYLAAVDNDEQTTAAVTAPRTLAKVLADIVAQRADEQQSEVQEEPGVSAFADLLSRTSPTARLRNVRNAPPVTWKALAEAKLFRSSLSNVETYRGTVGSIDEQLARLLEDATTIHVDEDGDTTGPNGDECDRQAAALAILNARELSAPTRAALVTSLEPATPLPATEINAEESDLFARLLEAGLVSDEAETFTHLRAGGWAALGPAIKVSKGVESFLSAALIDGMVADALADDHCSRKVAGKILANVNEYVPEDDWTALQAVAVYADQHRAALDPSDVARIARVGEDRNGRDVPLVLRLLDRASPTASADHIVETFLHLGRPYNRITNSQDSFDLDFNDIHDRLLKILHGESRIKRGYPRIPKRRYSITVL</sequence>
<reference evidence="4 5" key="1">
    <citation type="submission" date="2019-09" db="EMBL/GenBank/DDBJ databases">
        <title>Phylogeny of genus Pseudoclavibacter and closely related genus.</title>
        <authorList>
            <person name="Li Y."/>
        </authorList>
    </citation>
    <scope>NUCLEOTIDE SEQUENCE [LARGE SCALE GENOMIC DNA]</scope>
    <source>
        <strain evidence="4 5">EGI 60007</strain>
    </source>
</reference>
<dbReference type="EMBL" id="WBJY01000001">
    <property type="protein sequence ID" value="KAB1650403.1"/>
    <property type="molecule type" value="Genomic_DNA"/>
</dbReference>
<feature type="transmembrane region" description="Helical" evidence="2">
    <location>
        <begin position="169"/>
        <end position="193"/>
    </location>
</feature>
<feature type="domain" description="YobI-like P-loop NTPase" evidence="3">
    <location>
        <begin position="41"/>
        <end position="484"/>
    </location>
</feature>
<feature type="region of interest" description="Disordered" evidence="1">
    <location>
        <begin position="889"/>
        <end position="913"/>
    </location>
</feature>
<dbReference type="Pfam" id="PF20693">
    <property type="entry name" value="YobI-ATPase"/>
    <property type="match status" value="1"/>
</dbReference>
<feature type="region of interest" description="Disordered" evidence="1">
    <location>
        <begin position="341"/>
        <end position="360"/>
    </location>
</feature>
<keyword evidence="5" id="KW-1185">Reference proteome</keyword>
<dbReference type="Proteomes" id="UP000431744">
    <property type="component" value="Unassembled WGS sequence"/>
</dbReference>
<feature type="transmembrane region" description="Helical" evidence="2">
    <location>
        <begin position="136"/>
        <end position="157"/>
    </location>
</feature>
<dbReference type="OrthoDB" id="1701659at2"/>
<proteinExistence type="predicted"/>
<evidence type="ECO:0000313" key="4">
    <source>
        <dbReference type="EMBL" id="KAB1650403.1"/>
    </source>
</evidence>
<evidence type="ECO:0000313" key="5">
    <source>
        <dbReference type="Proteomes" id="UP000431744"/>
    </source>
</evidence>
<keyword evidence="2" id="KW-0472">Membrane</keyword>
<evidence type="ECO:0000259" key="3">
    <source>
        <dbReference type="Pfam" id="PF20693"/>
    </source>
</evidence>
<evidence type="ECO:0000256" key="1">
    <source>
        <dbReference type="SAM" id="MobiDB-lite"/>
    </source>
</evidence>
<dbReference type="InterPro" id="IPR048428">
    <property type="entry name" value="YobI-NTPase"/>
</dbReference>
<feature type="region of interest" description="Disordered" evidence="1">
    <location>
        <begin position="1"/>
        <end position="27"/>
    </location>
</feature>
<evidence type="ECO:0000256" key="2">
    <source>
        <dbReference type="SAM" id="Phobius"/>
    </source>
</evidence>
<accession>A0A6H9WMJ0</accession>
<name>A0A6H9WMJ0_9MICO</name>